<dbReference type="SFLD" id="SFLDS00029">
    <property type="entry name" value="Radical_SAM"/>
    <property type="match status" value="1"/>
</dbReference>
<evidence type="ECO:0000256" key="1">
    <source>
        <dbReference type="ARBA" id="ARBA00001966"/>
    </source>
</evidence>
<dbReference type="GO" id="GO:0051607">
    <property type="term" value="P:defense response to virus"/>
    <property type="evidence" value="ECO:0007669"/>
    <property type="project" value="UniProtKB-KW"/>
</dbReference>
<feature type="domain" description="Radical SAM core" evidence="9">
    <location>
        <begin position="1"/>
        <end position="223"/>
    </location>
</feature>
<feature type="non-terminal residue" evidence="10">
    <location>
        <position position="261"/>
    </location>
</feature>
<dbReference type="AlphaFoldDB" id="A0A1V3L1I3"/>
<dbReference type="InterPro" id="IPR006638">
    <property type="entry name" value="Elp3/MiaA/NifB-like_rSAM"/>
</dbReference>
<dbReference type="GO" id="GO:0003824">
    <property type="term" value="F:catalytic activity"/>
    <property type="evidence" value="ECO:0007669"/>
    <property type="project" value="InterPro"/>
</dbReference>
<keyword evidence="6" id="KW-0411">Iron-sulfur</keyword>
<dbReference type="SUPFAM" id="SSF102114">
    <property type="entry name" value="Radical SAM enzymes"/>
    <property type="match status" value="1"/>
</dbReference>
<evidence type="ECO:0000313" key="11">
    <source>
        <dbReference type="Proteomes" id="UP000189549"/>
    </source>
</evidence>
<protein>
    <recommendedName>
        <fullName evidence="8">S-adenosylmethionine-dependent nucleotide dehydratase</fullName>
    </recommendedName>
</protein>
<dbReference type="GO" id="GO:0046872">
    <property type="term" value="F:metal ion binding"/>
    <property type="evidence" value="ECO:0007669"/>
    <property type="project" value="UniProtKB-KW"/>
</dbReference>
<organism evidence="10 11">
    <name type="scientific">Rodentibacter ratti</name>
    <dbReference type="NCBI Taxonomy" id="1906745"/>
    <lineage>
        <taxon>Bacteria</taxon>
        <taxon>Pseudomonadati</taxon>
        <taxon>Pseudomonadota</taxon>
        <taxon>Gammaproteobacteria</taxon>
        <taxon>Pasteurellales</taxon>
        <taxon>Pasteurellaceae</taxon>
        <taxon>Rodentibacter</taxon>
    </lineage>
</organism>
<evidence type="ECO:0000256" key="7">
    <source>
        <dbReference type="ARBA" id="ARBA00023118"/>
    </source>
</evidence>
<dbReference type="Gene3D" id="3.20.20.70">
    <property type="entry name" value="Aldolase class I"/>
    <property type="match status" value="1"/>
</dbReference>
<evidence type="ECO:0000256" key="6">
    <source>
        <dbReference type="ARBA" id="ARBA00023014"/>
    </source>
</evidence>
<name>A0A1V3L1I3_9PAST</name>
<sequence>MKELVVNWHVTEACNFKCRYCFAQWERRCKRDLFQNSELVGQLLTEFDNLLTIFDGEFKQLRLNLVGGETFLYKKQILHVIREAKIRGMKLSAVTNGSKLDDELIQIISECFDTIGLSVDSISDKTNLLIGREEKRRAIDIDKLIQKVKLLKSLKPDLKVKINTVVNKLNYQEFLGDFIDRTNPDKWKVFQMLPMTAQSQRLEIGESEFKLFIENHKKYKEILYEESNTKMRESYLMIDPLGRFFQNNKIEQGYTYSRPIH</sequence>
<dbReference type="InterPro" id="IPR013785">
    <property type="entry name" value="Aldolase_TIM"/>
</dbReference>
<evidence type="ECO:0000256" key="4">
    <source>
        <dbReference type="ARBA" id="ARBA00022723"/>
    </source>
</evidence>
<dbReference type="PROSITE" id="PS51918">
    <property type="entry name" value="RADICAL_SAM"/>
    <property type="match status" value="1"/>
</dbReference>
<dbReference type="InterPro" id="IPR058240">
    <property type="entry name" value="rSAM_sf"/>
</dbReference>
<dbReference type="InterPro" id="IPR051196">
    <property type="entry name" value="RSAD2/Viperin_antiviral"/>
</dbReference>
<keyword evidence="3" id="KW-0949">S-adenosyl-L-methionine</keyword>
<evidence type="ECO:0000313" key="10">
    <source>
        <dbReference type="EMBL" id="OOF83460.1"/>
    </source>
</evidence>
<evidence type="ECO:0000256" key="3">
    <source>
        <dbReference type="ARBA" id="ARBA00022691"/>
    </source>
</evidence>
<evidence type="ECO:0000256" key="5">
    <source>
        <dbReference type="ARBA" id="ARBA00023004"/>
    </source>
</evidence>
<evidence type="ECO:0000259" key="9">
    <source>
        <dbReference type="PROSITE" id="PS51918"/>
    </source>
</evidence>
<dbReference type="Pfam" id="PF04055">
    <property type="entry name" value="Radical_SAM"/>
    <property type="match status" value="1"/>
</dbReference>
<dbReference type="CDD" id="cd01335">
    <property type="entry name" value="Radical_SAM"/>
    <property type="match status" value="1"/>
</dbReference>
<accession>A0A1V3L1I3</accession>
<keyword evidence="4" id="KW-0479">Metal-binding</keyword>
<comment type="cofactor">
    <cofactor evidence="1">
        <name>[4Fe-4S] cluster</name>
        <dbReference type="ChEBI" id="CHEBI:49883"/>
    </cofactor>
</comment>
<keyword evidence="2" id="KW-0004">4Fe-4S</keyword>
<dbReference type="PANTHER" id="PTHR21339">
    <property type="entry name" value="RADICAL S-ADENOSYL METHIONINE DOMAIN-CONTAINING PROTEIN 2"/>
    <property type="match status" value="1"/>
</dbReference>
<proteinExistence type="predicted"/>
<dbReference type="NCBIfam" id="NF038283">
    <property type="entry name" value="viperin_w_prok"/>
    <property type="match status" value="1"/>
</dbReference>
<dbReference type="GO" id="GO:0051539">
    <property type="term" value="F:4 iron, 4 sulfur cluster binding"/>
    <property type="evidence" value="ECO:0007669"/>
    <property type="project" value="UniProtKB-KW"/>
</dbReference>
<dbReference type="SFLD" id="SFLDG01067">
    <property type="entry name" value="SPASM/twitch_domain_containing"/>
    <property type="match status" value="1"/>
</dbReference>
<dbReference type="SMART" id="SM00729">
    <property type="entry name" value="Elp3"/>
    <property type="match status" value="1"/>
</dbReference>
<dbReference type="SFLD" id="SFLDG01088">
    <property type="entry name" value="antiviral_proteins"/>
    <property type="match status" value="1"/>
</dbReference>
<gene>
    <name evidence="10" type="ORF">BKG93_10120</name>
</gene>
<dbReference type="RefSeq" id="WP_077476933.1">
    <property type="nucleotide sequence ID" value="NZ_MLAH01000065.1"/>
</dbReference>
<keyword evidence="5" id="KW-0408">Iron</keyword>
<dbReference type="EMBL" id="MLAH01000065">
    <property type="protein sequence ID" value="OOF83460.1"/>
    <property type="molecule type" value="Genomic_DNA"/>
</dbReference>
<dbReference type="InterPro" id="IPR007197">
    <property type="entry name" value="rSAM"/>
</dbReference>
<reference evidence="10 11" key="1">
    <citation type="submission" date="2016-10" db="EMBL/GenBank/DDBJ databases">
        <title>Rodentibacter gen. nov. and new species.</title>
        <authorList>
            <person name="Christensen H."/>
        </authorList>
    </citation>
    <scope>NUCLEOTIDE SEQUENCE [LARGE SCALE GENOMIC DNA]</scope>
    <source>
        <strain evidence="10 11">Ppn157</strain>
    </source>
</reference>
<keyword evidence="7" id="KW-0051">Antiviral defense</keyword>
<dbReference type="PANTHER" id="PTHR21339:SF0">
    <property type="entry name" value="S-ADENOSYLMETHIONINE-DEPENDENT NUCLEOTIDE DEHYDRATASE RSAD2"/>
    <property type="match status" value="1"/>
</dbReference>
<dbReference type="Proteomes" id="UP000189549">
    <property type="component" value="Unassembled WGS sequence"/>
</dbReference>
<evidence type="ECO:0000256" key="8">
    <source>
        <dbReference type="ARBA" id="ARBA00039667"/>
    </source>
</evidence>
<evidence type="ECO:0000256" key="2">
    <source>
        <dbReference type="ARBA" id="ARBA00022485"/>
    </source>
</evidence>
<comment type="caution">
    <text evidence="10">The sequence shown here is derived from an EMBL/GenBank/DDBJ whole genome shotgun (WGS) entry which is preliminary data.</text>
</comment>